<gene>
    <name evidence="1" type="ORF">NCTC13533_01768</name>
</gene>
<dbReference type="AlphaFoldDB" id="A0A376DSX4"/>
<protein>
    <submittedName>
        <fullName evidence="1">Uncharacterized protein</fullName>
    </submittedName>
</protein>
<dbReference type="EMBL" id="UFVQ01000003">
    <property type="protein sequence ID" value="STC95047.1"/>
    <property type="molecule type" value="Genomic_DNA"/>
</dbReference>
<reference evidence="1 2" key="1">
    <citation type="submission" date="2018-06" db="EMBL/GenBank/DDBJ databases">
        <authorList>
            <consortium name="Pathogen Informatics"/>
            <person name="Doyle S."/>
        </authorList>
    </citation>
    <scope>NUCLEOTIDE SEQUENCE [LARGE SCALE GENOMIC DNA]</scope>
    <source>
        <strain evidence="1 2">NCTC13533</strain>
    </source>
</reference>
<evidence type="ECO:0000313" key="2">
    <source>
        <dbReference type="Proteomes" id="UP000255224"/>
    </source>
</evidence>
<evidence type="ECO:0000313" key="1">
    <source>
        <dbReference type="EMBL" id="STC95047.1"/>
    </source>
</evidence>
<sequence length="161" mass="18309">MYLRSANTLVAVIFLYNSNHYYFTMRKTILLGAMFFSCLAFTQQKTPVLGGDRDVHGCIGSAGYTYSQIRNVCVKVFAQKIKLKEVGSDKSSTSMTAVIFSKNMKKAEIFIPYDNAKSIILDREGKSKIWKSGSHIRETYVLVPYKKTGYQIKKDDVVIYQ</sequence>
<proteinExistence type="predicted"/>
<dbReference type="STRING" id="297244.SAMN05421639_101655"/>
<organism evidence="1 2">
    <name type="scientific">Chryseobacterium carnipullorum</name>
    <dbReference type="NCBI Taxonomy" id="1124835"/>
    <lineage>
        <taxon>Bacteria</taxon>
        <taxon>Pseudomonadati</taxon>
        <taxon>Bacteroidota</taxon>
        <taxon>Flavobacteriia</taxon>
        <taxon>Flavobacteriales</taxon>
        <taxon>Weeksellaceae</taxon>
        <taxon>Chryseobacterium group</taxon>
        <taxon>Chryseobacterium</taxon>
    </lineage>
</organism>
<dbReference type="Proteomes" id="UP000255224">
    <property type="component" value="Unassembled WGS sequence"/>
</dbReference>
<accession>A0A376DSX4</accession>
<name>A0A376DSX4_CHRCU</name>